<keyword evidence="8" id="KW-1185">Reference proteome</keyword>
<reference evidence="7 8" key="1">
    <citation type="submission" date="2022-05" db="EMBL/GenBank/DDBJ databases">
        <title>Seasonal and diel survey of microbial diversity of the Tyrrhenian coast.</title>
        <authorList>
            <person name="Gattoni G."/>
            <person name="Corral P."/>
        </authorList>
    </citation>
    <scope>NUCLEOTIDE SEQUENCE [LARGE SCALE GENOMIC DNA]</scope>
    <source>
        <strain evidence="7 8">V10</strain>
    </source>
</reference>
<evidence type="ECO:0000256" key="5">
    <source>
        <dbReference type="ARBA" id="ARBA00023163"/>
    </source>
</evidence>
<evidence type="ECO:0000256" key="4">
    <source>
        <dbReference type="ARBA" id="ARBA00023159"/>
    </source>
</evidence>
<dbReference type="InterPro" id="IPR036390">
    <property type="entry name" value="WH_DNA-bd_sf"/>
</dbReference>
<dbReference type="InterPro" id="IPR036388">
    <property type="entry name" value="WH-like_DNA-bd_sf"/>
</dbReference>
<dbReference type="SUPFAM" id="SSF46785">
    <property type="entry name" value="Winged helix' DNA-binding domain"/>
    <property type="match status" value="1"/>
</dbReference>
<evidence type="ECO:0000259" key="6">
    <source>
        <dbReference type="PROSITE" id="PS50931"/>
    </source>
</evidence>
<dbReference type="Gene3D" id="3.40.190.10">
    <property type="entry name" value="Periplasmic binding protein-like II"/>
    <property type="match status" value="2"/>
</dbReference>
<evidence type="ECO:0000256" key="2">
    <source>
        <dbReference type="ARBA" id="ARBA00023015"/>
    </source>
</evidence>
<gene>
    <name evidence="7" type="ORF">M3N55_14675</name>
</gene>
<proteinExistence type="inferred from homology"/>
<dbReference type="EMBL" id="JALZWP010000020">
    <property type="protein sequence ID" value="MCL1629977.1"/>
    <property type="molecule type" value="Genomic_DNA"/>
</dbReference>
<evidence type="ECO:0000313" key="8">
    <source>
        <dbReference type="Proteomes" id="UP001202550"/>
    </source>
</evidence>
<feature type="domain" description="HTH lysR-type" evidence="6">
    <location>
        <begin position="1"/>
        <end position="58"/>
    </location>
</feature>
<keyword evidence="4" id="KW-0010">Activator</keyword>
<keyword evidence="5" id="KW-0804">Transcription</keyword>
<dbReference type="Pfam" id="PF00126">
    <property type="entry name" value="HTH_1"/>
    <property type="match status" value="1"/>
</dbReference>
<accession>A0ABT0M549</accession>
<dbReference type="PROSITE" id="PS50931">
    <property type="entry name" value="HTH_LYSR"/>
    <property type="match status" value="1"/>
</dbReference>
<dbReference type="InterPro" id="IPR005119">
    <property type="entry name" value="LysR_subst-bd"/>
</dbReference>
<dbReference type="Pfam" id="PF03466">
    <property type="entry name" value="LysR_substrate"/>
    <property type="match status" value="1"/>
</dbReference>
<keyword evidence="3" id="KW-0238">DNA-binding</keyword>
<comment type="caution">
    <text evidence="7">The sequence shown here is derived from an EMBL/GenBank/DDBJ whole genome shotgun (WGS) entry which is preliminary data.</text>
</comment>
<dbReference type="PANTHER" id="PTHR30293">
    <property type="entry name" value="TRANSCRIPTIONAL REGULATORY PROTEIN NAC-RELATED"/>
    <property type="match status" value="1"/>
</dbReference>
<organism evidence="7 8">
    <name type="scientific">Roseinatronobacter domitianus</name>
    <dbReference type="NCBI Taxonomy" id="2940293"/>
    <lineage>
        <taxon>Bacteria</taxon>
        <taxon>Pseudomonadati</taxon>
        <taxon>Pseudomonadota</taxon>
        <taxon>Alphaproteobacteria</taxon>
        <taxon>Rhodobacterales</taxon>
        <taxon>Paracoccaceae</taxon>
        <taxon>Roseinatronobacter</taxon>
    </lineage>
</organism>
<protein>
    <submittedName>
        <fullName evidence="7">LysR substrate-binding domain-containing protein</fullName>
    </submittedName>
</protein>
<name>A0ABT0M549_9RHOB</name>
<dbReference type="InterPro" id="IPR000847">
    <property type="entry name" value="LysR_HTH_N"/>
</dbReference>
<dbReference type="RefSeq" id="WP_249060450.1">
    <property type="nucleotide sequence ID" value="NZ_JALZWP010000020.1"/>
</dbReference>
<evidence type="ECO:0000313" key="7">
    <source>
        <dbReference type="EMBL" id="MCL1629977.1"/>
    </source>
</evidence>
<dbReference type="Gene3D" id="1.10.10.10">
    <property type="entry name" value="Winged helix-like DNA-binding domain superfamily/Winged helix DNA-binding domain"/>
    <property type="match status" value="1"/>
</dbReference>
<evidence type="ECO:0000256" key="1">
    <source>
        <dbReference type="ARBA" id="ARBA00009437"/>
    </source>
</evidence>
<dbReference type="PANTHER" id="PTHR30293:SF0">
    <property type="entry name" value="NITROGEN ASSIMILATION REGULATORY PROTEIN NAC"/>
    <property type="match status" value="1"/>
</dbReference>
<dbReference type="SUPFAM" id="SSF53850">
    <property type="entry name" value="Periplasmic binding protein-like II"/>
    <property type="match status" value="1"/>
</dbReference>
<comment type="similarity">
    <text evidence="1">Belongs to the LysR transcriptional regulatory family.</text>
</comment>
<dbReference type="Proteomes" id="UP001202550">
    <property type="component" value="Unassembled WGS sequence"/>
</dbReference>
<sequence>MNLRQLRYFVAIVEDGSITGAAARLGVAQPALSLHVRNMEDRLGTALLVRSQNGVKPTDAGAVLMLRARAILEDFDRALDEVQSHGKQPSGTVRIGLPATIGSILAVPLVARCKAIYPNLRLVVAEAMSGFVRDWLMDGQIDLAVVYSPVSEAGVHSEILLDEELVLVAAPDGWAQDESAQTILGRSPLILPSGSHGLRRLLERELGLASHGVTPVIEIDSYASIKQLVIDRHGASVLPIHAVQAEVTAAQLEARRFPAPGLWRRAHLGYRSSRPLTHSASLVCELIRSLTAELVTGNVWGGARMADMPAPPDSNR</sequence>
<evidence type="ECO:0000256" key="3">
    <source>
        <dbReference type="ARBA" id="ARBA00023125"/>
    </source>
</evidence>
<dbReference type="PRINTS" id="PR00039">
    <property type="entry name" value="HTHLYSR"/>
</dbReference>
<keyword evidence="2" id="KW-0805">Transcription regulation</keyword>